<evidence type="ECO:0000313" key="8">
    <source>
        <dbReference type="EMBL" id="KIQ68862.1"/>
    </source>
</evidence>
<gene>
    <name evidence="8" type="ORF">Wenmar_02591</name>
</gene>
<evidence type="ECO:0000259" key="7">
    <source>
        <dbReference type="PROSITE" id="PS51007"/>
    </source>
</evidence>
<dbReference type="Pfam" id="PF00034">
    <property type="entry name" value="Cytochrom_C"/>
    <property type="match status" value="1"/>
</dbReference>
<dbReference type="Pfam" id="PF13442">
    <property type="entry name" value="Cytochrome_CBB3"/>
    <property type="match status" value="1"/>
</dbReference>
<organism evidence="8 9">
    <name type="scientific">Wenxinia marina DSM 24838</name>
    <dbReference type="NCBI Taxonomy" id="1123501"/>
    <lineage>
        <taxon>Bacteria</taxon>
        <taxon>Pseudomonadati</taxon>
        <taxon>Pseudomonadota</taxon>
        <taxon>Alphaproteobacteria</taxon>
        <taxon>Rhodobacterales</taxon>
        <taxon>Roseobacteraceae</taxon>
        <taxon>Wenxinia</taxon>
    </lineage>
</organism>
<dbReference type="InterPro" id="IPR009056">
    <property type="entry name" value="Cyt_c-like_dom"/>
</dbReference>
<evidence type="ECO:0000256" key="3">
    <source>
        <dbReference type="ARBA" id="ARBA00022723"/>
    </source>
</evidence>
<proteinExistence type="predicted"/>
<reference evidence="8 9" key="1">
    <citation type="submission" date="2013-01" db="EMBL/GenBank/DDBJ databases">
        <authorList>
            <person name="Fiebig A."/>
            <person name="Goeker M."/>
            <person name="Klenk H.-P.P."/>
        </authorList>
    </citation>
    <scope>NUCLEOTIDE SEQUENCE [LARGE SCALE GENOMIC DNA]</scope>
    <source>
        <strain evidence="8 9">DSM 24838</strain>
    </source>
</reference>
<keyword evidence="2 6" id="KW-0349">Heme</keyword>
<evidence type="ECO:0000256" key="4">
    <source>
        <dbReference type="ARBA" id="ARBA00022982"/>
    </source>
</evidence>
<dbReference type="eggNOG" id="COG2863">
    <property type="taxonomic scope" value="Bacteria"/>
</dbReference>
<dbReference type="STRING" id="1123501.Wenmar_02591"/>
<dbReference type="AlphaFoldDB" id="A0A0D0Q911"/>
<sequence length="340" mass="35687">MKTVLYTLATLALLGILGAAAVVGFGLYNVSAAAGHLPGVSWVLHTTFRQAVTLRAPPEEEVPELTDALAELGARHFDRACRMCHAAPGERPTATVESMVPEPPPIQVAVGDWSPAELHWIVDEGVKMSGMPHWPSIRDDEVWAVVAFLSRVREMDAASYADVTGGEAYCAGCHGEGGASENPQIPRLDILSEEYVRMSLGAYWEGERESGFMAHAVTEVGAGAFAELAAEYSGDAVGAGASDADPALVETGRELALATTGDPDVPACHACHGPGRAEATAPGPRLDGQHAPYLVRQLHAWRAGVRGGGPRAELMRHAAADLTDADIEALAAWYAAGAPD</sequence>
<evidence type="ECO:0000256" key="6">
    <source>
        <dbReference type="PROSITE-ProRule" id="PRU00433"/>
    </source>
</evidence>
<comment type="caution">
    <text evidence="8">The sequence shown here is derived from an EMBL/GenBank/DDBJ whole genome shotgun (WGS) entry which is preliminary data.</text>
</comment>
<evidence type="ECO:0000256" key="2">
    <source>
        <dbReference type="ARBA" id="ARBA00022617"/>
    </source>
</evidence>
<accession>A0A0D0Q911</accession>
<evidence type="ECO:0000313" key="9">
    <source>
        <dbReference type="Proteomes" id="UP000035100"/>
    </source>
</evidence>
<keyword evidence="4" id="KW-0249">Electron transport</keyword>
<dbReference type="RefSeq" id="WP_018301494.1">
    <property type="nucleotide sequence ID" value="NZ_KB902277.1"/>
</dbReference>
<dbReference type="SUPFAM" id="SSF46626">
    <property type="entry name" value="Cytochrome c"/>
    <property type="match status" value="3"/>
</dbReference>
<dbReference type="PANTHER" id="PTHR33751:SF9">
    <property type="entry name" value="CYTOCHROME C4"/>
    <property type="match status" value="1"/>
</dbReference>
<dbReference type="eggNOG" id="COG2010">
    <property type="taxonomic scope" value="Bacteria"/>
</dbReference>
<dbReference type="PATRIC" id="fig|1123501.6.peg.2703"/>
<evidence type="ECO:0000256" key="1">
    <source>
        <dbReference type="ARBA" id="ARBA00022448"/>
    </source>
</evidence>
<feature type="domain" description="Cytochrome c" evidence="7">
    <location>
        <begin position="247"/>
        <end position="338"/>
    </location>
</feature>
<keyword evidence="3 6" id="KW-0479">Metal-binding</keyword>
<dbReference type="GO" id="GO:0009055">
    <property type="term" value="F:electron transfer activity"/>
    <property type="evidence" value="ECO:0007669"/>
    <property type="project" value="InterPro"/>
</dbReference>
<dbReference type="InterPro" id="IPR050597">
    <property type="entry name" value="Cytochrome_c_Oxidase_Subunit"/>
</dbReference>
<dbReference type="GO" id="GO:0046872">
    <property type="term" value="F:metal ion binding"/>
    <property type="evidence" value="ECO:0007669"/>
    <property type="project" value="UniProtKB-KW"/>
</dbReference>
<dbReference type="Gene3D" id="1.10.760.10">
    <property type="entry name" value="Cytochrome c-like domain"/>
    <property type="match status" value="3"/>
</dbReference>
<dbReference type="PROSITE" id="PS51007">
    <property type="entry name" value="CYTC"/>
    <property type="match status" value="1"/>
</dbReference>
<evidence type="ECO:0000256" key="5">
    <source>
        <dbReference type="ARBA" id="ARBA00023004"/>
    </source>
</evidence>
<protein>
    <submittedName>
        <fullName evidence="8">Cytochrome c553</fullName>
    </submittedName>
</protein>
<keyword evidence="1" id="KW-0813">Transport</keyword>
<dbReference type="OrthoDB" id="9773456at2"/>
<dbReference type="PANTHER" id="PTHR33751">
    <property type="entry name" value="CBB3-TYPE CYTOCHROME C OXIDASE SUBUNIT FIXP"/>
    <property type="match status" value="1"/>
</dbReference>
<dbReference type="GO" id="GO:0020037">
    <property type="term" value="F:heme binding"/>
    <property type="evidence" value="ECO:0007669"/>
    <property type="project" value="InterPro"/>
</dbReference>
<keyword evidence="9" id="KW-1185">Reference proteome</keyword>
<dbReference type="InterPro" id="IPR036909">
    <property type="entry name" value="Cyt_c-like_dom_sf"/>
</dbReference>
<keyword evidence="5 6" id="KW-0408">Iron</keyword>
<dbReference type="EMBL" id="AONG01000012">
    <property type="protein sequence ID" value="KIQ68862.1"/>
    <property type="molecule type" value="Genomic_DNA"/>
</dbReference>
<name>A0A0D0Q911_9RHOB</name>
<dbReference type="Proteomes" id="UP000035100">
    <property type="component" value="Unassembled WGS sequence"/>
</dbReference>